<name>A0ABN1CMJ5_9BURK</name>
<dbReference type="InterPro" id="IPR019501">
    <property type="entry name" value="Peptidase_M30_hyicolysin"/>
</dbReference>
<organism evidence="3 4">
    <name type="scientific">Pigmentiphaga daeguensis</name>
    <dbReference type="NCBI Taxonomy" id="414049"/>
    <lineage>
        <taxon>Bacteria</taxon>
        <taxon>Pseudomonadati</taxon>
        <taxon>Pseudomonadota</taxon>
        <taxon>Betaproteobacteria</taxon>
        <taxon>Burkholderiales</taxon>
        <taxon>Alcaligenaceae</taxon>
        <taxon>Pigmentiphaga</taxon>
    </lineage>
</organism>
<reference evidence="3 4" key="1">
    <citation type="journal article" date="2019" name="Int. J. Syst. Evol. Microbiol.">
        <title>The Global Catalogue of Microorganisms (GCM) 10K type strain sequencing project: providing services to taxonomists for standard genome sequencing and annotation.</title>
        <authorList>
            <consortium name="The Broad Institute Genomics Platform"/>
            <consortium name="The Broad Institute Genome Sequencing Center for Infectious Disease"/>
            <person name="Wu L."/>
            <person name="Ma J."/>
        </authorList>
    </citation>
    <scope>NUCLEOTIDE SEQUENCE [LARGE SCALE GENOMIC DNA]</scope>
    <source>
        <strain evidence="3 4">JCM 14330</strain>
    </source>
</reference>
<evidence type="ECO:0008006" key="5">
    <source>
        <dbReference type="Google" id="ProtNLM"/>
    </source>
</evidence>
<dbReference type="PROSITE" id="PS51257">
    <property type="entry name" value="PROKAR_LIPOPROTEIN"/>
    <property type="match status" value="1"/>
</dbReference>
<evidence type="ECO:0000313" key="4">
    <source>
        <dbReference type="Proteomes" id="UP001501706"/>
    </source>
</evidence>
<keyword evidence="4" id="KW-1185">Reference proteome</keyword>
<feature type="region of interest" description="Disordered" evidence="1">
    <location>
        <begin position="130"/>
        <end position="175"/>
    </location>
</feature>
<accession>A0ABN1CMJ5</accession>
<protein>
    <recommendedName>
        <fullName evidence="5">Peptidase M30-like protein</fullName>
    </recommendedName>
</protein>
<dbReference type="RefSeq" id="WP_087841125.1">
    <property type="nucleotide sequence ID" value="NZ_BAAAEN010000021.1"/>
</dbReference>
<keyword evidence="2" id="KW-0732">Signal</keyword>
<proteinExistence type="predicted"/>
<evidence type="ECO:0000313" key="3">
    <source>
        <dbReference type="EMBL" id="GAA0522073.1"/>
    </source>
</evidence>
<dbReference type="EMBL" id="BAAAEN010000021">
    <property type="protein sequence ID" value="GAA0522073.1"/>
    <property type="molecule type" value="Genomic_DNA"/>
</dbReference>
<evidence type="ECO:0000256" key="1">
    <source>
        <dbReference type="SAM" id="MobiDB-lite"/>
    </source>
</evidence>
<gene>
    <name evidence="3" type="ORF">GCM10009097_44480</name>
</gene>
<feature type="chain" id="PRO_5046964186" description="Peptidase M30-like protein" evidence="2">
    <location>
        <begin position="26"/>
        <end position="556"/>
    </location>
</feature>
<dbReference type="Pfam" id="PF10460">
    <property type="entry name" value="Peptidase_M30"/>
    <property type="match status" value="1"/>
</dbReference>
<evidence type="ECO:0000256" key="2">
    <source>
        <dbReference type="SAM" id="SignalP"/>
    </source>
</evidence>
<comment type="caution">
    <text evidence="3">The sequence shown here is derived from an EMBL/GenBank/DDBJ whole genome shotgun (WGS) entry which is preliminary data.</text>
</comment>
<feature type="signal peptide" evidence="2">
    <location>
        <begin position="1"/>
        <end position="25"/>
    </location>
</feature>
<sequence length="556" mass="61112">MRPASPTLALLAAATLMLLSGCGGDAEPIAPTEPPPSTAQFEVDCSGPRCGAIDAHRYAGSGIGVWQYTNTGDERTALPIRLAGVAGKDVQLIYTNHGDTPQRLPALELYLRSPYPLAAPAARLAFPAGADAADAASPRRPRHPDLPPMQADPMQRLKSRKPSPAHRIVGPSRTAHAPRLGDVRTWRVSGYGMGTEEDAFRRSTLVRQTVARDGRGIHVWIDAETQAAGSVTDAMLDGFIRDVAQREDAVYDRTVALVGPPWGPYPEGELPAIPPDADLHVAFIRDMMAAGMVHWNDVGLNDPAGPPEDNLSNEALVLFMSDDNFYNPVLDELASFAHELTHLSTRYLQVISKEPGQEYFHQSWFIELIALMAEDVLYLPGLNRHHENRDFFVRYWLRDQNFNCDILSIAIQDWGACDSYNINSTIGAYLLRHYGMDFYRRLLNETGAPDSWRILDKVIRDVGGPGIQTTMRRIGTTSALLPAASPPNFGLGARSDSGYDLVPMDGALYADYGLPTSVPMYLQPRGFFPFVRPAVRDVYEEVITVPPRTSVSVVIR</sequence>
<dbReference type="Proteomes" id="UP001501706">
    <property type="component" value="Unassembled WGS sequence"/>
</dbReference>